<dbReference type="AlphaFoldDB" id="A0A225M270"/>
<feature type="chain" id="PRO_5012872411" evidence="2">
    <location>
        <begin position="28"/>
        <end position="329"/>
    </location>
</feature>
<accession>A0A225M270</accession>
<reference evidence="4" key="1">
    <citation type="submission" date="2017-06" db="EMBL/GenBank/DDBJ databases">
        <title>Herbaspirillum phytohormonus sp. nov., isolated from the root nodule of Robinia pseudoacacia in lead-zinc mine.</title>
        <authorList>
            <person name="Fan M."/>
            <person name="Lin Y."/>
        </authorList>
    </citation>
    <scope>NUCLEOTIDE SEQUENCE [LARGE SCALE GENOMIC DNA]</scope>
    <source>
        <strain evidence="4">SC-089</strain>
    </source>
</reference>
<protein>
    <submittedName>
        <fullName evidence="3">ABC transporter substrate-binding protein</fullName>
    </submittedName>
</protein>
<dbReference type="PANTHER" id="PTHR42928">
    <property type="entry name" value="TRICARBOXYLATE-BINDING PROTEIN"/>
    <property type="match status" value="1"/>
</dbReference>
<dbReference type="SUPFAM" id="SSF53850">
    <property type="entry name" value="Periplasmic binding protein-like II"/>
    <property type="match status" value="1"/>
</dbReference>
<name>A0A225M270_9BURK</name>
<dbReference type="OrthoDB" id="8678477at2"/>
<dbReference type="Pfam" id="PF03401">
    <property type="entry name" value="TctC"/>
    <property type="match status" value="1"/>
</dbReference>
<dbReference type="Gene3D" id="3.40.190.10">
    <property type="entry name" value="Periplasmic binding protein-like II"/>
    <property type="match status" value="1"/>
</dbReference>
<comment type="caution">
    <text evidence="3">The sequence shown here is derived from an EMBL/GenBank/DDBJ whole genome shotgun (WGS) entry which is preliminary data.</text>
</comment>
<sequence length="329" mass="34542">MGSQSRALVFCCGLMATLLGVAPAAPAATQKAYPDQPLHLVIPYPPGATTDLVGRLVADKLRGTLHQPVIVENRGGASGEIGSAHVAHSAPDGYTIVLGTDATHASNYFMTKNPPYNPITDFTPITMAVKNIVVLVANPAFPPNTLPELVTYVKQHPGKVSFGSSGNGSPHHLAGVLFNELAGTDMMHVPYKGGGPAAVDVLGGQIPLIFSSLATVDSYIKSKKLKVLGVTEKSRYEGLPQVPAIDEALPGFEISSWLGFFGPAGLPKPIVQTLNTAIVAALRTPQVRDKLSSMGLLVVADKPEDFARLQKATFDKAGKLIKASGLVPR</sequence>
<evidence type="ECO:0000313" key="3">
    <source>
        <dbReference type="EMBL" id="OWT55216.1"/>
    </source>
</evidence>
<dbReference type="CDD" id="cd13578">
    <property type="entry name" value="PBP2_Bug27"/>
    <property type="match status" value="1"/>
</dbReference>
<evidence type="ECO:0000256" key="2">
    <source>
        <dbReference type="SAM" id="SignalP"/>
    </source>
</evidence>
<dbReference type="RefSeq" id="WP_088605403.1">
    <property type="nucleotide sequence ID" value="NZ_NJIH01000013.1"/>
</dbReference>
<feature type="signal peptide" evidence="2">
    <location>
        <begin position="1"/>
        <end position="27"/>
    </location>
</feature>
<keyword evidence="4" id="KW-1185">Reference proteome</keyword>
<dbReference type="InterPro" id="IPR042100">
    <property type="entry name" value="Bug_dom1"/>
</dbReference>
<dbReference type="PIRSF" id="PIRSF017082">
    <property type="entry name" value="YflP"/>
    <property type="match status" value="1"/>
</dbReference>
<dbReference type="InterPro" id="IPR005064">
    <property type="entry name" value="BUG"/>
</dbReference>
<organism evidence="3 4">
    <name type="scientific">Candidimonas nitroreducens</name>
    <dbReference type="NCBI Taxonomy" id="683354"/>
    <lineage>
        <taxon>Bacteria</taxon>
        <taxon>Pseudomonadati</taxon>
        <taxon>Pseudomonadota</taxon>
        <taxon>Betaproteobacteria</taxon>
        <taxon>Burkholderiales</taxon>
        <taxon>Alcaligenaceae</taxon>
        <taxon>Candidimonas</taxon>
    </lineage>
</organism>
<keyword evidence="2" id="KW-0732">Signal</keyword>
<comment type="similarity">
    <text evidence="1">Belongs to the UPF0065 (bug) family.</text>
</comment>
<gene>
    <name evidence="3" type="ORF">CEY11_21110</name>
</gene>
<dbReference type="EMBL" id="NJIH01000013">
    <property type="protein sequence ID" value="OWT55216.1"/>
    <property type="molecule type" value="Genomic_DNA"/>
</dbReference>
<dbReference type="PANTHER" id="PTHR42928:SF5">
    <property type="entry name" value="BLR1237 PROTEIN"/>
    <property type="match status" value="1"/>
</dbReference>
<dbReference type="Proteomes" id="UP000214603">
    <property type="component" value="Unassembled WGS sequence"/>
</dbReference>
<dbReference type="Gene3D" id="3.40.190.150">
    <property type="entry name" value="Bordetella uptake gene, domain 1"/>
    <property type="match status" value="1"/>
</dbReference>
<proteinExistence type="inferred from homology"/>
<evidence type="ECO:0000256" key="1">
    <source>
        <dbReference type="ARBA" id="ARBA00006987"/>
    </source>
</evidence>
<evidence type="ECO:0000313" key="4">
    <source>
        <dbReference type="Proteomes" id="UP000214603"/>
    </source>
</evidence>